<gene>
    <name evidence="13" type="ORF">ZIOFF_050486</name>
</gene>
<evidence type="ECO:0000256" key="3">
    <source>
        <dbReference type="ARBA" id="ARBA00022692"/>
    </source>
</evidence>
<dbReference type="InterPro" id="IPR055414">
    <property type="entry name" value="LRR_R13L4/SHOC2-like"/>
</dbReference>
<evidence type="ECO:0000256" key="1">
    <source>
        <dbReference type="ARBA" id="ARBA00004479"/>
    </source>
</evidence>
<dbReference type="GO" id="GO:0016020">
    <property type="term" value="C:membrane"/>
    <property type="evidence" value="ECO:0007669"/>
    <property type="project" value="UniProtKB-SubCell"/>
</dbReference>
<evidence type="ECO:0000256" key="4">
    <source>
        <dbReference type="ARBA" id="ARBA00022729"/>
    </source>
</evidence>
<keyword evidence="7 11" id="KW-0472">Membrane</keyword>
<dbReference type="FunFam" id="1.10.510.10:FF:000431">
    <property type="entry name" value="Putative inactive leucine-rich repeat receptor-like protein kinase"/>
    <property type="match status" value="1"/>
</dbReference>
<dbReference type="InterPro" id="IPR051824">
    <property type="entry name" value="LRR_Rcpt-Like_S/T_Kinase"/>
</dbReference>
<evidence type="ECO:0000256" key="2">
    <source>
        <dbReference type="ARBA" id="ARBA00022614"/>
    </source>
</evidence>
<dbReference type="Pfam" id="PF00069">
    <property type="entry name" value="Pkinase"/>
    <property type="match status" value="1"/>
</dbReference>
<evidence type="ECO:0000259" key="12">
    <source>
        <dbReference type="PROSITE" id="PS50011"/>
    </source>
</evidence>
<keyword evidence="3 11" id="KW-0812">Transmembrane</keyword>
<evidence type="ECO:0000256" key="6">
    <source>
        <dbReference type="ARBA" id="ARBA00022989"/>
    </source>
</evidence>
<evidence type="ECO:0000256" key="8">
    <source>
        <dbReference type="ARBA" id="ARBA00023170"/>
    </source>
</evidence>
<keyword evidence="5" id="KW-0677">Repeat</keyword>
<evidence type="ECO:0000313" key="14">
    <source>
        <dbReference type="Proteomes" id="UP000734854"/>
    </source>
</evidence>
<dbReference type="Gene3D" id="3.30.200.20">
    <property type="entry name" value="Phosphorylase Kinase, domain 1"/>
    <property type="match status" value="1"/>
</dbReference>
<protein>
    <recommendedName>
        <fullName evidence="12">Protein kinase domain-containing protein</fullName>
    </recommendedName>
</protein>
<dbReference type="GO" id="GO:0005524">
    <property type="term" value="F:ATP binding"/>
    <property type="evidence" value="ECO:0007669"/>
    <property type="project" value="InterPro"/>
</dbReference>
<feature type="region of interest" description="Disordered" evidence="10">
    <location>
        <begin position="29"/>
        <end position="81"/>
    </location>
</feature>
<dbReference type="Proteomes" id="UP000734854">
    <property type="component" value="Unassembled WGS sequence"/>
</dbReference>
<dbReference type="FunFam" id="3.80.10.10:FF:000383">
    <property type="entry name" value="Leucine-rich repeat receptor protein kinase EMS1"/>
    <property type="match status" value="1"/>
</dbReference>
<dbReference type="SUPFAM" id="SSF56112">
    <property type="entry name" value="Protein kinase-like (PK-like)"/>
    <property type="match status" value="1"/>
</dbReference>
<comment type="subcellular location">
    <subcellularLocation>
        <location evidence="1">Membrane</location>
        <topology evidence="1">Single-pass type I membrane protein</topology>
    </subcellularLocation>
</comment>
<dbReference type="Pfam" id="PF23598">
    <property type="entry name" value="LRR_14"/>
    <property type="match status" value="1"/>
</dbReference>
<name>A0A8J5FKF7_ZINOF</name>
<evidence type="ECO:0000313" key="13">
    <source>
        <dbReference type="EMBL" id="KAG6489224.1"/>
    </source>
</evidence>
<dbReference type="PANTHER" id="PTHR48006">
    <property type="entry name" value="LEUCINE-RICH REPEAT-CONTAINING PROTEIN DDB_G0281931-RELATED"/>
    <property type="match status" value="1"/>
</dbReference>
<accession>A0A8J5FKF7</accession>
<feature type="compositionally biased region" description="Basic and acidic residues" evidence="10">
    <location>
        <begin position="33"/>
        <end position="63"/>
    </location>
</feature>
<keyword evidence="4" id="KW-0732">Signal</keyword>
<feature type="transmembrane region" description="Helical" evidence="11">
    <location>
        <begin position="546"/>
        <end position="569"/>
    </location>
</feature>
<keyword evidence="6 11" id="KW-1133">Transmembrane helix</keyword>
<dbReference type="GO" id="GO:0004672">
    <property type="term" value="F:protein kinase activity"/>
    <property type="evidence" value="ECO:0007669"/>
    <property type="project" value="InterPro"/>
</dbReference>
<dbReference type="PANTHER" id="PTHR48006:SF84">
    <property type="entry name" value="REPEAT TRANSMEMBRANE PROTEIN KINASE, PUTATIVE, EXPRESSED-RELATED"/>
    <property type="match status" value="1"/>
</dbReference>
<evidence type="ECO:0000256" key="5">
    <source>
        <dbReference type="ARBA" id="ARBA00022737"/>
    </source>
</evidence>
<dbReference type="PROSITE" id="PS50011">
    <property type="entry name" value="PROTEIN_KINASE_DOM"/>
    <property type="match status" value="1"/>
</dbReference>
<feature type="domain" description="Protein kinase" evidence="12">
    <location>
        <begin position="628"/>
        <end position="903"/>
    </location>
</feature>
<dbReference type="Gene3D" id="3.80.10.10">
    <property type="entry name" value="Ribonuclease Inhibitor"/>
    <property type="match status" value="2"/>
</dbReference>
<keyword evidence="2" id="KW-0433">Leucine-rich repeat</keyword>
<dbReference type="Gene3D" id="1.10.510.10">
    <property type="entry name" value="Transferase(Phosphotransferase) domain 1"/>
    <property type="match status" value="1"/>
</dbReference>
<dbReference type="InterPro" id="IPR032675">
    <property type="entry name" value="LRR_dom_sf"/>
</dbReference>
<dbReference type="SUPFAM" id="SSF52058">
    <property type="entry name" value="L domain-like"/>
    <property type="match status" value="1"/>
</dbReference>
<dbReference type="InterPro" id="IPR000719">
    <property type="entry name" value="Prot_kinase_dom"/>
</dbReference>
<evidence type="ECO:0000256" key="7">
    <source>
        <dbReference type="ARBA" id="ARBA00023136"/>
    </source>
</evidence>
<dbReference type="PROSITE" id="PS51450">
    <property type="entry name" value="LRR"/>
    <property type="match status" value="1"/>
</dbReference>
<keyword evidence="14" id="KW-1185">Reference proteome</keyword>
<dbReference type="AlphaFoldDB" id="A0A8J5FKF7"/>
<reference evidence="13 14" key="1">
    <citation type="submission" date="2020-08" db="EMBL/GenBank/DDBJ databases">
        <title>Plant Genome Project.</title>
        <authorList>
            <person name="Zhang R.-G."/>
        </authorList>
    </citation>
    <scope>NUCLEOTIDE SEQUENCE [LARGE SCALE GENOMIC DNA]</scope>
    <source>
        <tissue evidence="13">Rhizome</tissue>
    </source>
</reference>
<evidence type="ECO:0000256" key="10">
    <source>
        <dbReference type="SAM" id="MobiDB-lite"/>
    </source>
</evidence>
<evidence type="ECO:0000256" key="9">
    <source>
        <dbReference type="ARBA" id="ARBA00023180"/>
    </source>
</evidence>
<comment type="caution">
    <text evidence="13">The sequence shown here is derived from an EMBL/GenBank/DDBJ whole genome shotgun (WGS) entry which is preliminary data.</text>
</comment>
<keyword evidence="8" id="KW-0675">Receptor</keyword>
<keyword evidence="9" id="KW-0325">Glycoprotein</keyword>
<organism evidence="13 14">
    <name type="scientific">Zingiber officinale</name>
    <name type="common">Ginger</name>
    <name type="synonym">Amomum zingiber</name>
    <dbReference type="NCBI Taxonomy" id="94328"/>
    <lineage>
        <taxon>Eukaryota</taxon>
        <taxon>Viridiplantae</taxon>
        <taxon>Streptophyta</taxon>
        <taxon>Embryophyta</taxon>
        <taxon>Tracheophyta</taxon>
        <taxon>Spermatophyta</taxon>
        <taxon>Magnoliopsida</taxon>
        <taxon>Liliopsida</taxon>
        <taxon>Zingiberales</taxon>
        <taxon>Zingiberaceae</taxon>
        <taxon>Zingiber</taxon>
    </lineage>
</organism>
<sequence length="925" mass="102721">MERHVLKCHSLISYGHSCPFALEWVPDCDGAEGEGREADESEGEQRDDDRFPQSIAKDREGRRGVKSGGQTREVTKGTDSPPLALMTVKATIKGRESGIPSHGARPLSFAQKDEHGVLSGAGFDAIEKGASFVRYCTTAFIVALTLLQVEANKLRSEMASVIYHPSCLLILSMILILIPYTNQLQPSEVLSLLRIKRLINYPPILSRWNIETDFCSCESNPYLTVVCYEESVTQLHIAGNGSSPILPQSFSINSLFAALYKLPNLKVLSLTSLGLWGPLPGKIYRLSSLEILNMSTNYLYGSIPTQVSRLINLQTLILDHNMFSGRIPYLLGDLPRMTVFRLKNNSLSGSLPDSFSRLKSLRVLVLSSNILSAELPDLSNLTYLQVLDLENNYFGPRFPSLGRKLITLVLRKNKFSGGLPAEVNSYYFLEKMDISSNRFTGPFMPALLSLPSLHHLSISGNRFTGLLLPSMPCTDELEYVDLSSNLLTGSLPTCLISNSKNVVRYAANCLGTEDQSQHPFSFCHTEALAVGIVSHKRMNTSGGKRAFLIVVIGGIVASISLVMMVFFAIRRAKIKQTTKKNPRSTSELASVGYSTQFFPDASHMLQTLDIPPYRPFSLKELEDATKNFDTSSFIREGPYGQMYRGKLKEGTLVAIRCLKLKKAQNPQIFDRHIELISKFRHHHLVSALGHGFEYYPNEFSVSRLFLVFEFVSSRTLRSNVSGEEGVDSEKLTWMQRLSAVIGIVKGIQFLHGGMMPGMFGNQLKITNILLDQHLVAKIGSYNLPTLAEDMNCELIRNSSCGLQETNERSKCLDKVDIYDLGVILLEIITGKPIKCVGEAGKIQNQLQESATLEMARRSFVDPAVSNSCNDESLTTVMGICLRCLSKDPTQRPSIEDVLWNLQFAIQVQESPSPPSLIHSPLEFNC</sequence>
<dbReference type="InterPro" id="IPR001611">
    <property type="entry name" value="Leu-rich_rpt"/>
</dbReference>
<proteinExistence type="predicted"/>
<dbReference type="InterPro" id="IPR011009">
    <property type="entry name" value="Kinase-like_dom_sf"/>
</dbReference>
<dbReference type="EMBL" id="JACMSC010000014">
    <property type="protein sequence ID" value="KAG6489224.1"/>
    <property type="molecule type" value="Genomic_DNA"/>
</dbReference>
<evidence type="ECO:0000256" key="11">
    <source>
        <dbReference type="SAM" id="Phobius"/>
    </source>
</evidence>